<dbReference type="RefSeq" id="WP_049174993.1">
    <property type="nucleotide sequence ID" value="NZ_BKFK01000004.1"/>
</dbReference>
<dbReference type="EMBL" id="DPVE01000009">
    <property type="protein sequence ID" value="HCK28814.1"/>
    <property type="molecule type" value="Genomic_DNA"/>
</dbReference>
<dbReference type="InterPro" id="IPR002654">
    <property type="entry name" value="Glyco_trans_25"/>
</dbReference>
<dbReference type="CDD" id="cd06532">
    <property type="entry name" value="Glyco_transf_25"/>
    <property type="match status" value="1"/>
</dbReference>
<evidence type="ECO:0000313" key="2">
    <source>
        <dbReference type="EMBL" id="HCK28814.1"/>
    </source>
</evidence>
<proteinExistence type="predicted"/>
<comment type="caution">
    <text evidence="2">The sequence shown here is derived from an EMBL/GenBank/DDBJ whole genome shotgun (WGS) entry which is preliminary data.</text>
</comment>
<dbReference type="Pfam" id="PF01755">
    <property type="entry name" value="Glyco_transf_25"/>
    <property type="match status" value="1"/>
</dbReference>
<dbReference type="Proteomes" id="UP000263596">
    <property type="component" value="Unassembled WGS sequence"/>
</dbReference>
<accession>A0A3D2SJC6</accession>
<dbReference type="AlphaFoldDB" id="A0A3D2SJC6"/>
<evidence type="ECO:0000259" key="1">
    <source>
        <dbReference type="Pfam" id="PF01755"/>
    </source>
</evidence>
<feature type="domain" description="Glycosyl transferase family 25" evidence="1">
    <location>
        <begin position="2"/>
        <end position="178"/>
    </location>
</feature>
<reference evidence="2 3" key="1">
    <citation type="journal article" date="2018" name="Nat. Biotechnol.">
        <title>A standardized bacterial taxonomy based on genome phylogeny substantially revises the tree of life.</title>
        <authorList>
            <person name="Parks D.H."/>
            <person name="Chuvochina M."/>
            <person name="Waite D.W."/>
            <person name="Rinke C."/>
            <person name="Skarshewski A."/>
            <person name="Chaumeil P.A."/>
            <person name="Hugenholtz P."/>
        </authorList>
    </citation>
    <scope>NUCLEOTIDE SEQUENCE [LARGE SCALE GENOMIC DNA]</scope>
    <source>
        <strain evidence="2">UBA9669</strain>
    </source>
</reference>
<name>A0A3D2SJC6_9GAMM</name>
<protein>
    <submittedName>
        <fullName evidence="2">LPS biosynthesis glycosyltransferase</fullName>
    </submittedName>
</protein>
<dbReference type="GO" id="GO:0016740">
    <property type="term" value="F:transferase activity"/>
    <property type="evidence" value="ECO:0007669"/>
    <property type="project" value="UniProtKB-KW"/>
</dbReference>
<sequence length="255" mass="29820">MKKYLISIESEDSKRLQGFYAQKTFYKYKDDFKQFGIIGKNLTVSEYFEQGVAGKEKPMTPGELGCTLSHLAALKDFLSSEEAYAVIFEDDVIERFEIDFDVLEEQIRVTELDSPLFLSLGGIQMKICRKVKGKQQSSQLFGQSVLKVDPLFYENLAYAYAYLVDREMAKILLDFHKPPRVYDQWADLIMVSKQPFSIYVSYIFDHPQIENEKDKSYLENERDMMSIPKKKSYSNFSYIIKKIRGFFLQTYKLSI</sequence>
<evidence type="ECO:0000313" key="3">
    <source>
        <dbReference type="Proteomes" id="UP000263596"/>
    </source>
</evidence>
<gene>
    <name evidence="2" type="ORF">DHW29_00420</name>
</gene>
<organism evidence="2 3">
    <name type="scientific">Acinetobacter ursingii</name>
    <dbReference type="NCBI Taxonomy" id="108980"/>
    <lineage>
        <taxon>Bacteria</taxon>
        <taxon>Pseudomonadati</taxon>
        <taxon>Pseudomonadota</taxon>
        <taxon>Gammaproteobacteria</taxon>
        <taxon>Moraxellales</taxon>
        <taxon>Moraxellaceae</taxon>
        <taxon>Acinetobacter</taxon>
    </lineage>
</organism>
<keyword evidence="2" id="KW-0808">Transferase</keyword>